<evidence type="ECO:0000256" key="2">
    <source>
        <dbReference type="ARBA" id="ARBA00004881"/>
    </source>
</evidence>
<dbReference type="FunFam" id="3.40.50.11350:FF:000011">
    <property type="entry name" value="O-fucosyltransferase 28"/>
    <property type="match status" value="1"/>
</dbReference>
<dbReference type="GO" id="GO:0016757">
    <property type="term" value="F:glycosyltransferase activity"/>
    <property type="evidence" value="ECO:0007669"/>
    <property type="project" value="UniProtKB-KW"/>
</dbReference>
<evidence type="ECO:0000313" key="15">
    <source>
        <dbReference type="Proteomes" id="UP000187406"/>
    </source>
</evidence>
<dbReference type="Proteomes" id="UP000187406">
    <property type="component" value="Unassembled WGS sequence"/>
</dbReference>
<dbReference type="InParanoid" id="A0A1Q3AM30"/>
<dbReference type="PANTHER" id="PTHR31741:SF44">
    <property type="entry name" value="O-FUCOSYLTRANSFERASE FAMILY PROTEIN"/>
    <property type="match status" value="1"/>
</dbReference>
<comment type="similarity">
    <text evidence="3">Belongs to the glycosyltransferase GT106 family.</text>
</comment>
<keyword evidence="15" id="KW-1185">Reference proteome</keyword>
<comment type="pathway">
    <text evidence="2">Glycan metabolism.</text>
</comment>
<dbReference type="GO" id="GO:0016020">
    <property type="term" value="C:membrane"/>
    <property type="evidence" value="ECO:0007669"/>
    <property type="project" value="UniProtKB-SubCell"/>
</dbReference>
<keyword evidence="9" id="KW-0472">Membrane</keyword>
<gene>
    <name evidence="14" type="ORF">CFOL_v3_00349</name>
</gene>
<dbReference type="CDD" id="cd11299">
    <property type="entry name" value="O-FucT_plant"/>
    <property type="match status" value="1"/>
</dbReference>
<evidence type="ECO:0000256" key="5">
    <source>
        <dbReference type="ARBA" id="ARBA00022679"/>
    </source>
</evidence>
<evidence type="ECO:0000256" key="12">
    <source>
        <dbReference type="ARBA" id="ARBA00023277"/>
    </source>
</evidence>
<dbReference type="OrthoDB" id="2015856at2759"/>
<proteinExistence type="inferred from homology"/>
<evidence type="ECO:0000313" key="14">
    <source>
        <dbReference type="EMBL" id="GAV56807.1"/>
    </source>
</evidence>
<organism evidence="14 15">
    <name type="scientific">Cephalotus follicularis</name>
    <name type="common">Albany pitcher plant</name>
    <dbReference type="NCBI Taxonomy" id="3775"/>
    <lineage>
        <taxon>Eukaryota</taxon>
        <taxon>Viridiplantae</taxon>
        <taxon>Streptophyta</taxon>
        <taxon>Embryophyta</taxon>
        <taxon>Tracheophyta</taxon>
        <taxon>Spermatophyta</taxon>
        <taxon>Magnoliopsida</taxon>
        <taxon>eudicotyledons</taxon>
        <taxon>Gunneridae</taxon>
        <taxon>Pentapetalae</taxon>
        <taxon>rosids</taxon>
        <taxon>fabids</taxon>
        <taxon>Oxalidales</taxon>
        <taxon>Cephalotaceae</taxon>
        <taxon>Cephalotus</taxon>
    </lineage>
</organism>
<comment type="subcellular location">
    <subcellularLocation>
        <location evidence="1">Membrane</location>
        <topology evidence="1">Single-pass type II membrane protein</topology>
    </subcellularLocation>
</comment>
<evidence type="ECO:0000256" key="6">
    <source>
        <dbReference type="ARBA" id="ARBA00022692"/>
    </source>
</evidence>
<evidence type="ECO:0000256" key="10">
    <source>
        <dbReference type="ARBA" id="ARBA00023180"/>
    </source>
</evidence>
<dbReference type="InterPro" id="IPR024709">
    <property type="entry name" value="FucosylTrfase_pln"/>
</dbReference>
<keyword evidence="7" id="KW-0735">Signal-anchor</keyword>
<keyword evidence="12" id="KW-0119">Carbohydrate metabolism</keyword>
<dbReference type="AlphaFoldDB" id="A0A1Q3AM30"/>
<keyword evidence="10" id="KW-0325">Glycoprotein</keyword>
<dbReference type="Gene3D" id="3.40.50.11350">
    <property type="match status" value="1"/>
</dbReference>
<dbReference type="STRING" id="3775.A0A1Q3AM30"/>
<accession>A0A1Q3AM30</accession>
<feature type="non-terminal residue" evidence="14">
    <location>
        <position position="421"/>
    </location>
</feature>
<dbReference type="GO" id="GO:0006004">
    <property type="term" value="P:fucose metabolic process"/>
    <property type="evidence" value="ECO:0007669"/>
    <property type="project" value="UniProtKB-KW"/>
</dbReference>
<dbReference type="Pfam" id="PF10250">
    <property type="entry name" value="O-FucT"/>
    <property type="match status" value="1"/>
</dbReference>
<dbReference type="PANTHER" id="PTHR31741">
    <property type="entry name" value="OS02G0726500 PROTEIN-RELATED"/>
    <property type="match status" value="1"/>
</dbReference>
<keyword evidence="11" id="KW-0294">Fucose metabolism</keyword>
<comment type="caution">
    <text evidence="14">The sequence shown here is derived from an EMBL/GenBank/DDBJ whole genome shotgun (WGS) entry which is preliminary data.</text>
</comment>
<keyword evidence="8" id="KW-1133">Transmembrane helix</keyword>
<dbReference type="PIRSF" id="PIRSF009360">
    <property type="entry name" value="UCP009360"/>
    <property type="match status" value="1"/>
</dbReference>
<sequence length="421" mass="48397">PEIWMNPNSDNHYQCINRSRNEKRNEIGTNGYLKVHANGGLNQMRKGISDMVAIARLMNATLILPSLDHTSYWRDKSDFKDIFDWNHFINFMKDDVNVVESLPPEFAGIKPHRVAPISWSKPSYYRGQLAARLQKHKVISFTHSDSRLANNGLAGSIQRLRCRALFKGLRFTDELEELGKKLVDRLRNNNNRYIALHLRYEKDMLAFTGCSHNLTKFEVGDLSKMRYSISHWKEKEINGEERRLQGLCPMTPREVAVFLEAMGYPPATKIYIVAGEIYGHKGIEALRDKYPNVFSHSNLATEEELEPFKESQNQLAALDHIVAVESDVFVYSYDGNMAQAVQGQRRFQGFRKTINPDKQSFVKLIDELDKDLISWEDFASEVKSIHANRIGAPYHRRAGYSPKVEESFYANPLPGCICYKS</sequence>
<evidence type="ECO:0000256" key="7">
    <source>
        <dbReference type="ARBA" id="ARBA00022968"/>
    </source>
</evidence>
<evidence type="ECO:0000256" key="9">
    <source>
        <dbReference type="ARBA" id="ARBA00023136"/>
    </source>
</evidence>
<evidence type="ECO:0000256" key="3">
    <source>
        <dbReference type="ARBA" id="ARBA00007737"/>
    </source>
</evidence>
<evidence type="ECO:0000256" key="4">
    <source>
        <dbReference type="ARBA" id="ARBA00022676"/>
    </source>
</evidence>
<keyword evidence="4" id="KW-0328">Glycosyltransferase</keyword>
<feature type="non-terminal residue" evidence="14">
    <location>
        <position position="1"/>
    </location>
</feature>
<dbReference type="GO" id="GO:0005737">
    <property type="term" value="C:cytoplasm"/>
    <property type="evidence" value="ECO:0007669"/>
    <property type="project" value="TreeGrafter"/>
</dbReference>
<keyword evidence="6" id="KW-0812">Transmembrane</keyword>
<dbReference type="EMBL" id="BDDD01000006">
    <property type="protein sequence ID" value="GAV56807.1"/>
    <property type="molecule type" value="Genomic_DNA"/>
</dbReference>
<reference evidence="15" key="1">
    <citation type="submission" date="2016-04" db="EMBL/GenBank/DDBJ databases">
        <title>Cephalotus genome sequencing.</title>
        <authorList>
            <person name="Fukushima K."/>
            <person name="Hasebe M."/>
            <person name="Fang X."/>
        </authorList>
    </citation>
    <scope>NUCLEOTIDE SEQUENCE [LARGE SCALE GENOMIC DNA]</scope>
    <source>
        <strain evidence="15">cv. St1</strain>
    </source>
</reference>
<evidence type="ECO:0000256" key="11">
    <source>
        <dbReference type="ARBA" id="ARBA00023253"/>
    </source>
</evidence>
<dbReference type="InterPro" id="IPR019378">
    <property type="entry name" value="GDP-Fuc_O-FucTrfase"/>
</dbReference>
<evidence type="ECO:0000256" key="1">
    <source>
        <dbReference type="ARBA" id="ARBA00004606"/>
    </source>
</evidence>
<name>A0A1Q3AM30_CEPFO</name>
<evidence type="ECO:0000256" key="13">
    <source>
        <dbReference type="ARBA" id="ARBA00030350"/>
    </source>
</evidence>
<evidence type="ECO:0000256" key="8">
    <source>
        <dbReference type="ARBA" id="ARBA00022989"/>
    </source>
</evidence>
<protein>
    <recommendedName>
        <fullName evidence="13">O-fucosyltransferase family protein</fullName>
    </recommendedName>
</protein>
<keyword evidence="5" id="KW-0808">Transferase</keyword>